<dbReference type="AlphaFoldDB" id="A0A0F9PG38"/>
<evidence type="ECO:0000313" key="1">
    <source>
        <dbReference type="EMBL" id="KKN00011.1"/>
    </source>
</evidence>
<name>A0A0F9PG38_9ZZZZ</name>
<organism evidence="1">
    <name type="scientific">marine sediment metagenome</name>
    <dbReference type="NCBI Taxonomy" id="412755"/>
    <lineage>
        <taxon>unclassified sequences</taxon>
        <taxon>metagenomes</taxon>
        <taxon>ecological metagenomes</taxon>
    </lineage>
</organism>
<dbReference type="EMBL" id="LAZR01005430">
    <property type="protein sequence ID" value="KKN00011.1"/>
    <property type="molecule type" value="Genomic_DNA"/>
</dbReference>
<proteinExistence type="predicted"/>
<protein>
    <submittedName>
        <fullName evidence="1">Uncharacterized protein</fullName>
    </submittedName>
</protein>
<accession>A0A0F9PG38</accession>
<reference evidence="1" key="1">
    <citation type="journal article" date="2015" name="Nature">
        <title>Complex archaea that bridge the gap between prokaryotes and eukaryotes.</title>
        <authorList>
            <person name="Spang A."/>
            <person name="Saw J.H."/>
            <person name="Jorgensen S.L."/>
            <person name="Zaremba-Niedzwiedzka K."/>
            <person name="Martijn J."/>
            <person name="Lind A.E."/>
            <person name="van Eijk R."/>
            <person name="Schleper C."/>
            <person name="Guy L."/>
            <person name="Ettema T.J."/>
        </authorList>
    </citation>
    <scope>NUCLEOTIDE SEQUENCE</scope>
</reference>
<comment type="caution">
    <text evidence="1">The sequence shown here is derived from an EMBL/GenBank/DDBJ whole genome shotgun (WGS) entry which is preliminary data.</text>
</comment>
<sequence>MSQKNMTKVYFNTSTEDREAIRNLIKANVSCEFIGPIAGIRTPVLIFNSEKFQGLKGIEFFLKNFFKQTSDNSNK</sequence>
<gene>
    <name evidence="1" type="ORF">LCGC14_1142110</name>
</gene>